<protein>
    <recommendedName>
        <fullName evidence="3">Flagellar assembly protein FliH</fullName>
    </recommendedName>
</protein>
<keyword evidence="10" id="KW-0282">Flagellum</keyword>
<keyword evidence="10" id="KW-0969">Cilium</keyword>
<evidence type="ECO:0000256" key="6">
    <source>
        <dbReference type="ARBA" id="ARBA00022927"/>
    </source>
</evidence>
<keyword evidence="10" id="KW-0966">Cell projection</keyword>
<evidence type="ECO:0000256" key="3">
    <source>
        <dbReference type="ARBA" id="ARBA00016507"/>
    </source>
</evidence>
<comment type="similarity">
    <text evidence="2">Belongs to the FliH family.</text>
</comment>
<organism evidence="10 11">
    <name type="scientific">Azospira inquinata</name>
    <dbReference type="NCBI Taxonomy" id="2785627"/>
    <lineage>
        <taxon>Bacteria</taxon>
        <taxon>Pseudomonadati</taxon>
        <taxon>Pseudomonadota</taxon>
        <taxon>Betaproteobacteria</taxon>
        <taxon>Rhodocyclales</taxon>
        <taxon>Rhodocyclaceae</taxon>
        <taxon>Azospira</taxon>
    </lineage>
</organism>
<dbReference type="InterPro" id="IPR018035">
    <property type="entry name" value="Flagellar_FliH/T3SS_HrpE"/>
</dbReference>
<evidence type="ECO:0000259" key="9">
    <source>
        <dbReference type="Pfam" id="PF02108"/>
    </source>
</evidence>
<reference evidence="10" key="1">
    <citation type="submission" date="2020-11" db="EMBL/GenBank/DDBJ databases">
        <title>Azospira inquinata sp. nov.</title>
        <authorList>
            <person name="Moe W.M."/>
            <person name="Mikes M.C."/>
        </authorList>
    </citation>
    <scope>NUCLEOTIDE SEQUENCE</scope>
    <source>
        <strain evidence="10">Azo-3</strain>
    </source>
</reference>
<dbReference type="Proteomes" id="UP000683428">
    <property type="component" value="Chromosome"/>
</dbReference>
<evidence type="ECO:0000256" key="5">
    <source>
        <dbReference type="ARBA" id="ARBA00022795"/>
    </source>
</evidence>
<feature type="compositionally biased region" description="Basic and acidic residues" evidence="8">
    <location>
        <begin position="25"/>
        <end position="34"/>
    </location>
</feature>
<feature type="region of interest" description="Disordered" evidence="8">
    <location>
        <begin position="24"/>
        <end position="48"/>
    </location>
</feature>
<proteinExistence type="inferred from homology"/>
<dbReference type="GO" id="GO:0005829">
    <property type="term" value="C:cytosol"/>
    <property type="evidence" value="ECO:0007669"/>
    <property type="project" value="TreeGrafter"/>
</dbReference>
<dbReference type="PANTHER" id="PTHR34982">
    <property type="entry name" value="YOP PROTEINS TRANSLOCATION PROTEIN L"/>
    <property type="match status" value="1"/>
</dbReference>
<dbReference type="AlphaFoldDB" id="A0A975XU60"/>
<keyword evidence="7" id="KW-1006">Bacterial flagellum protein export</keyword>
<keyword evidence="6" id="KW-0653">Protein transport</keyword>
<evidence type="ECO:0000256" key="8">
    <source>
        <dbReference type="SAM" id="MobiDB-lite"/>
    </source>
</evidence>
<keyword evidence="11" id="KW-1185">Reference proteome</keyword>
<evidence type="ECO:0000256" key="7">
    <source>
        <dbReference type="ARBA" id="ARBA00023225"/>
    </source>
</evidence>
<accession>A0A975XU60</accession>
<dbReference type="NCBIfam" id="NF004270">
    <property type="entry name" value="PRK05687.2-1"/>
    <property type="match status" value="1"/>
</dbReference>
<feature type="compositionally biased region" description="Polar residues" evidence="8">
    <location>
        <begin position="35"/>
        <end position="45"/>
    </location>
</feature>
<comment type="function">
    <text evidence="1">Needed for flagellar regrowth and assembly.</text>
</comment>
<feature type="domain" description="Flagellar assembly protein FliH/Type III secretion system HrpE" evidence="9">
    <location>
        <begin position="96"/>
        <end position="222"/>
    </location>
</feature>
<evidence type="ECO:0000313" key="11">
    <source>
        <dbReference type="Proteomes" id="UP000683428"/>
    </source>
</evidence>
<dbReference type="GO" id="GO:0044781">
    <property type="term" value="P:bacterial-type flagellum organization"/>
    <property type="evidence" value="ECO:0007669"/>
    <property type="project" value="UniProtKB-KW"/>
</dbReference>
<gene>
    <name evidence="10" type="ORF">Azoinq_11215</name>
</gene>
<evidence type="ECO:0000256" key="4">
    <source>
        <dbReference type="ARBA" id="ARBA00022448"/>
    </source>
</evidence>
<evidence type="ECO:0000256" key="1">
    <source>
        <dbReference type="ARBA" id="ARBA00003041"/>
    </source>
</evidence>
<evidence type="ECO:0000256" key="2">
    <source>
        <dbReference type="ARBA" id="ARBA00006602"/>
    </source>
</evidence>
<sequence>MDSYIPKEKLTAYQRWELAAFDEEEKARRQRDTQETPAVQESTVSMPALPTAEEIERIHTEAQESGFQAGYQAGEAAGRAEGLAAGKAEGMEEAKAAAAQLQTLVGAFTQALGDMEQSVADQLLAMGLEIARQMTRASLNAHPEQLLPIIREALAALPVSHAHPVLHLHPEDSQLLQEQLGDQIAHGGWRLLADPDMERGGCRIEAGSSEVDATLPQRWKKILEAIGVQQDWLAP</sequence>
<dbReference type="Pfam" id="PF02108">
    <property type="entry name" value="FliH"/>
    <property type="match status" value="1"/>
</dbReference>
<dbReference type="GO" id="GO:0015031">
    <property type="term" value="P:protein transport"/>
    <property type="evidence" value="ECO:0007669"/>
    <property type="project" value="UniProtKB-KW"/>
</dbReference>
<dbReference type="EMBL" id="CP064782">
    <property type="protein sequence ID" value="QWT48420.1"/>
    <property type="molecule type" value="Genomic_DNA"/>
</dbReference>
<evidence type="ECO:0000313" key="10">
    <source>
        <dbReference type="EMBL" id="QWT48420.1"/>
    </source>
</evidence>
<dbReference type="RefSeq" id="WP_216129053.1">
    <property type="nucleotide sequence ID" value="NZ_CP064782.1"/>
</dbReference>
<dbReference type="InterPro" id="IPR051472">
    <property type="entry name" value="T3SS_Stator/FliH"/>
</dbReference>
<dbReference type="KEGG" id="aiq:Azoinq_11215"/>
<name>A0A975XU60_9RHOO</name>
<keyword evidence="5" id="KW-1005">Bacterial flagellum biogenesis</keyword>
<keyword evidence="4" id="KW-0813">Transport</keyword>
<dbReference type="PANTHER" id="PTHR34982:SF1">
    <property type="entry name" value="FLAGELLAR ASSEMBLY PROTEIN FLIH"/>
    <property type="match status" value="1"/>
</dbReference>